<evidence type="ECO:0000313" key="3">
    <source>
        <dbReference type="EMBL" id="VVA91426.1"/>
    </source>
</evidence>
<proteinExistence type="predicted"/>
<dbReference type="AlphaFoldDB" id="A0A565APT2"/>
<dbReference type="PROSITE" id="PS51806">
    <property type="entry name" value="DOG1"/>
    <property type="match status" value="1"/>
</dbReference>
<feature type="region of interest" description="Disordered" evidence="1">
    <location>
        <begin position="37"/>
        <end position="59"/>
    </location>
</feature>
<dbReference type="PANTHER" id="PTHR47209">
    <property type="entry name" value="OS06G0639500 PROTEIN"/>
    <property type="match status" value="1"/>
</dbReference>
<dbReference type="EMBL" id="CABITT030000001">
    <property type="protein sequence ID" value="VVA91426.1"/>
    <property type="molecule type" value="Genomic_DNA"/>
</dbReference>
<keyword evidence="4" id="KW-1185">Reference proteome</keyword>
<feature type="domain" description="DOG1" evidence="2">
    <location>
        <begin position="59"/>
        <end position="275"/>
    </location>
</feature>
<feature type="compositionally biased region" description="Basic and acidic residues" evidence="1">
    <location>
        <begin position="50"/>
        <end position="59"/>
    </location>
</feature>
<name>A0A565APT2_9BRAS</name>
<dbReference type="GO" id="GO:0006351">
    <property type="term" value="P:DNA-templated transcription"/>
    <property type="evidence" value="ECO:0007669"/>
    <property type="project" value="InterPro"/>
</dbReference>
<sequence>MTRTMEVARFEGNGLEEPRYTEEVSWEDLERDAASKAGVSSERFQAWRSHNHDSSRKGDELSGEMYELWRQEQNSIAARLDKELKSRWELDELIEEQLSRYQSHYYKSMVSTSLKDVSNLLMPIWIPPHELAAVSWLGDWRPTSILDLLRILAAQNPSFSLSEASERVVSQLLREIRIEEAVIDEEYAEIQATCVLHLPFSPLCNARSHEEALRSVQELFGNIHKVISKAQRLRYKVLELVMKKLLNQTDTAEFVVAFAGIQDAIHQFGEQKKLKKIYPSVPLKGSGSSS</sequence>
<dbReference type="OrthoDB" id="1611096at2759"/>
<dbReference type="InterPro" id="IPR053293">
    <property type="entry name" value="OCM_Kinase"/>
</dbReference>
<dbReference type="Pfam" id="PF14144">
    <property type="entry name" value="DOG1"/>
    <property type="match status" value="1"/>
</dbReference>
<evidence type="ECO:0000256" key="1">
    <source>
        <dbReference type="SAM" id="MobiDB-lite"/>
    </source>
</evidence>
<organism evidence="3 4">
    <name type="scientific">Arabis nemorensis</name>
    <dbReference type="NCBI Taxonomy" id="586526"/>
    <lineage>
        <taxon>Eukaryota</taxon>
        <taxon>Viridiplantae</taxon>
        <taxon>Streptophyta</taxon>
        <taxon>Embryophyta</taxon>
        <taxon>Tracheophyta</taxon>
        <taxon>Spermatophyta</taxon>
        <taxon>Magnoliopsida</taxon>
        <taxon>eudicotyledons</taxon>
        <taxon>Gunneridae</taxon>
        <taxon>Pentapetalae</taxon>
        <taxon>rosids</taxon>
        <taxon>malvids</taxon>
        <taxon>Brassicales</taxon>
        <taxon>Brassicaceae</taxon>
        <taxon>Arabideae</taxon>
        <taxon>Arabis</taxon>
    </lineage>
</organism>
<comment type="caution">
    <text evidence="3">The sequence shown here is derived from an EMBL/GenBank/DDBJ whole genome shotgun (WGS) entry which is preliminary data.</text>
</comment>
<evidence type="ECO:0000313" key="4">
    <source>
        <dbReference type="Proteomes" id="UP000489600"/>
    </source>
</evidence>
<evidence type="ECO:0000259" key="2">
    <source>
        <dbReference type="PROSITE" id="PS51806"/>
    </source>
</evidence>
<protein>
    <recommendedName>
        <fullName evidence="2">DOG1 domain-containing protein</fullName>
    </recommendedName>
</protein>
<reference evidence="3" key="1">
    <citation type="submission" date="2019-07" db="EMBL/GenBank/DDBJ databases">
        <authorList>
            <person name="Dittberner H."/>
        </authorList>
    </citation>
    <scope>NUCLEOTIDE SEQUENCE [LARGE SCALE GENOMIC DNA]</scope>
</reference>
<gene>
    <name evidence="3" type="ORF">ANE_LOCUS1871</name>
</gene>
<dbReference type="Proteomes" id="UP000489600">
    <property type="component" value="Unassembled WGS sequence"/>
</dbReference>
<accession>A0A565APT2</accession>
<dbReference type="GO" id="GO:0043565">
    <property type="term" value="F:sequence-specific DNA binding"/>
    <property type="evidence" value="ECO:0007669"/>
    <property type="project" value="InterPro"/>
</dbReference>
<dbReference type="InterPro" id="IPR025422">
    <property type="entry name" value="TGA_domain"/>
</dbReference>
<dbReference type="PANTHER" id="PTHR47209:SF4">
    <property type="entry name" value="SEED DORMANCY CONTROL PROTEIN"/>
    <property type="match status" value="1"/>
</dbReference>